<protein>
    <recommendedName>
        <fullName evidence="9">Lipoprotein signal peptidase</fullName>
        <ecNumber evidence="9">3.4.23.36</ecNumber>
    </recommendedName>
    <alternativeName>
        <fullName evidence="9">Prolipoprotein signal peptidase</fullName>
    </alternativeName>
    <alternativeName>
        <fullName evidence="9">Signal peptidase II</fullName>
        <shortName evidence="9">SPase II</shortName>
    </alternativeName>
</protein>
<dbReference type="PANTHER" id="PTHR33695:SF1">
    <property type="entry name" value="LIPOPROTEIN SIGNAL PEPTIDASE"/>
    <property type="match status" value="1"/>
</dbReference>
<feature type="transmembrane region" description="Helical" evidence="9">
    <location>
        <begin position="85"/>
        <end position="103"/>
    </location>
</feature>
<keyword evidence="5 9" id="KW-0064">Aspartyl protease</keyword>
<comment type="function">
    <text evidence="9 10">This protein specifically catalyzes the removal of signal peptides from prolipoproteins.</text>
</comment>
<comment type="pathway">
    <text evidence="9">Protein modification; lipoprotein biosynthesis (signal peptide cleavage).</text>
</comment>
<gene>
    <name evidence="9" type="primary">lspA</name>
    <name evidence="12" type="ORF">SAMN04487943_10697</name>
</gene>
<dbReference type="EC" id="3.4.23.36" evidence="9"/>
<evidence type="ECO:0000256" key="7">
    <source>
        <dbReference type="ARBA" id="ARBA00022989"/>
    </source>
</evidence>
<dbReference type="UniPathway" id="UPA00665"/>
<name>A0A1I4M8V9_9BACI</name>
<dbReference type="AlphaFoldDB" id="A0A1I4M8V9"/>
<dbReference type="Pfam" id="PF01252">
    <property type="entry name" value="Peptidase_A8"/>
    <property type="match status" value="1"/>
</dbReference>
<dbReference type="GO" id="GO:0004190">
    <property type="term" value="F:aspartic-type endopeptidase activity"/>
    <property type="evidence" value="ECO:0007669"/>
    <property type="project" value="UniProtKB-UniRule"/>
</dbReference>
<proteinExistence type="inferred from homology"/>
<feature type="active site" evidence="9">
    <location>
        <position position="112"/>
    </location>
</feature>
<evidence type="ECO:0000313" key="13">
    <source>
        <dbReference type="Proteomes" id="UP000198565"/>
    </source>
</evidence>
<evidence type="ECO:0000313" key="12">
    <source>
        <dbReference type="EMBL" id="SFL99624.1"/>
    </source>
</evidence>
<keyword evidence="4 9" id="KW-0812">Transmembrane</keyword>
<evidence type="ECO:0000256" key="1">
    <source>
        <dbReference type="ARBA" id="ARBA00006139"/>
    </source>
</evidence>
<keyword evidence="7 9" id="KW-1133">Transmembrane helix</keyword>
<keyword evidence="3 9" id="KW-0645">Protease</keyword>
<dbReference type="HAMAP" id="MF_00161">
    <property type="entry name" value="LspA"/>
    <property type="match status" value="1"/>
</dbReference>
<evidence type="ECO:0000256" key="9">
    <source>
        <dbReference type="HAMAP-Rule" id="MF_00161"/>
    </source>
</evidence>
<dbReference type="PANTHER" id="PTHR33695">
    <property type="entry name" value="LIPOPROTEIN SIGNAL PEPTIDASE"/>
    <property type="match status" value="1"/>
</dbReference>
<feature type="active site" evidence="9">
    <location>
        <position position="130"/>
    </location>
</feature>
<organism evidence="12 13">
    <name type="scientific">Gracilibacillus orientalis</name>
    <dbReference type="NCBI Taxonomy" id="334253"/>
    <lineage>
        <taxon>Bacteria</taxon>
        <taxon>Bacillati</taxon>
        <taxon>Bacillota</taxon>
        <taxon>Bacilli</taxon>
        <taxon>Bacillales</taxon>
        <taxon>Bacillaceae</taxon>
        <taxon>Gracilibacillus</taxon>
    </lineage>
</organism>
<keyword evidence="6 9" id="KW-0378">Hydrolase</keyword>
<dbReference type="STRING" id="334253.SAMN04487943_10697"/>
<comment type="catalytic activity">
    <reaction evidence="9 10">
        <text>Release of signal peptides from bacterial membrane prolipoproteins. Hydrolyzes -Xaa-Yaa-Zaa-|-(S,diacylglyceryl)Cys-, in which Xaa is hydrophobic (preferably Leu), and Yaa (Ala or Ser) and Zaa (Gly or Ala) have small, neutral side chains.</text>
        <dbReference type="EC" id="3.4.23.36"/>
    </reaction>
</comment>
<evidence type="ECO:0000256" key="5">
    <source>
        <dbReference type="ARBA" id="ARBA00022750"/>
    </source>
</evidence>
<reference evidence="13" key="1">
    <citation type="submission" date="2016-10" db="EMBL/GenBank/DDBJ databases">
        <authorList>
            <person name="Varghese N."/>
            <person name="Submissions S."/>
        </authorList>
    </citation>
    <scope>NUCLEOTIDE SEQUENCE [LARGE SCALE GENOMIC DNA]</scope>
    <source>
        <strain evidence="13">CGMCC 1.4250</strain>
    </source>
</reference>
<dbReference type="GO" id="GO:0006508">
    <property type="term" value="P:proteolysis"/>
    <property type="evidence" value="ECO:0007669"/>
    <property type="project" value="UniProtKB-KW"/>
</dbReference>
<dbReference type="PROSITE" id="PS00855">
    <property type="entry name" value="SPASE_II"/>
    <property type="match status" value="1"/>
</dbReference>
<keyword evidence="8 9" id="KW-0472">Membrane</keyword>
<comment type="caution">
    <text evidence="9">Lacks conserved residue(s) required for the propagation of feature annotation.</text>
</comment>
<dbReference type="RefSeq" id="WP_091483918.1">
    <property type="nucleotide sequence ID" value="NZ_FOTR01000006.1"/>
</dbReference>
<dbReference type="OrthoDB" id="9810259at2"/>
<evidence type="ECO:0000256" key="10">
    <source>
        <dbReference type="RuleBase" id="RU000594"/>
    </source>
</evidence>
<evidence type="ECO:0000256" key="3">
    <source>
        <dbReference type="ARBA" id="ARBA00022670"/>
    </source>
</evidence>
<evidence type="ECO:0000256" key="2">
    <source>
        <dbReference type="ARBA" id="ARBA00022475"/>
    </source>
</evidence>
<comment type="subcellular location">
    <subcellularLocation>
        <location evidence="9">Cell membrane</location>
        <topology evidence="9">Multi-pass membrane protein</topology>
    </subcellularLocation>
</comment>
<dbReference type="EMBL" id="FOTR01000006">
    <property type="protein sequence ID" value="SFL99624.1"/>
    <property type="molecule type" value="Genomic_DNA"/>
</dbReference>
<evidence type="ECO:0000256" key="11">
    <source>
        <dbReference type="RuleBase" id="RU004181"/>
    </source>
</evidence>
<evidence type="ECO:0000256" key="4">
    <source>
        <dbReference type="ARBA" id="ARBA00022692"/>
    </source>
</evidence>
<feature type="transmembrane region" description="Helical" evidence="9">
    <location>
        <begin position="123"/>
        <end position="146"/>
    </location>
</feature>
<evidence type="ECO:0000256" key="8">
    <source>
        <dbReference type="ARBA" id="ARBA00023136"/>
    </source>
</evidence>
<dbReference type="GO" id="GO:0005886">
    <property type="term" value="C:plasma membrane"/>
    <property type="evidence" value="ECO:0007669"/>
    <property type="project" value="UniProtKB-SubCell"/>
</dbReference>
<dbReference type="PRINTS" id="PR00781">
    <property type="entry name" value="LIPOSIGPTASE"/>
</dbReference>
<sequence>MWRVYVVALAVVIIDQLTKWLVVTNMEIGEHITVIESFFYLTSHRNSGAAWGILEGQMIFFYIITLVVVAFIVFYIQKFAKESKWLGLALAFVLGGAVGNFIDRLIHKEVVDFFDVYIGTYDYPIFNIADSSLVVGVIVIFIYTFFDERNKKRSNQK</sequence>
<dbReference type="NCBIfam" id="TIGR00077">
    <property type="entry name" value="lspA"/>
    <property type="match status" value="1"/>
</dbReference>
<keyword evidence="2 9" id="KW-1003">Cell membrane</keyword>
<comment type="similarity">
    <text evidence="1 9 11">Belongs to the peptidase A8 family.</text>
</comment>
<keyword evidence="13" id="KW-1185">Reference proteome</keyword>
<accession>A0A1I4M8V9</accession>
<feature type="transmembrane region" description="Helical" evidence="9">
    <location>
        <begin position="59"/>
        <end position="76"/>
    </location>
</feature>
<dbReference type="InterPro" id="IPR001872">
    <property type="entry name" value="Peptidase_A8"/>
</dbReference>
<dbReference type="Proteomes" id="UP000198565">
    <property type="component" value="Unassembled WGS sequence"/>
</dbReference>
<evidence type="ECO:0000256" key="6">
    <source>
        <dbReference type="ARBA" id="ARBA00022801"/>
    </source>
</evidence>